<dbReference type="GeneID" id="63724934"/>
<dbReference type="PANTHER" id="PTHR43712:SF18">
    <property type="entry name" value="PUTATIVE (AFU_ORTHOLOGUE AFUA_4G14240)-RELATED"/>
    <property type="match status" value="1"/>
</dbReference>
<evidence type="ECO:0000259" key="4">
    <source>
        <dbReference type="Pfam" id="PF00891"/>
    </source>
</evidence>
<dbReference type="AlphaFoldDB" id="A0A1L9Q4U9"/>
<sequence>MSSPNPGKAVFDTVVTIGSLGFVPVAVRFRIFPILSDFGGPANGRDVRDAYLKSARGGTTDTPPVKLIEDTLVAMTALSWVDAVGENLYRANKLTQYLGSTPSAIHGILHFTTEVLMSSAFLMRKLEATGFEYPFTGLQTPTQHAYTLMGRDDLAGLHTYAIMAAEGRIASFNTFMQGRFGMDAKTPERLQALGYDISSVVQEARGEGSPVKMVDVGGGRGDLLRDIKDAIPGLVEGDLIVAESNADITDLPGLTLVNWDYLTEDVPDMIKGALIYHLSGVLHNLPDLGAARLLQKIAGAMERYSRVLIHERCRDEIPAANATMVVLYGGRERSREDWRQLAELAGLKVTFMVFPDGPGQGVVELRRK</sequence>
<dbReference type="SUPFAM" id="SSF53335">
    <property type="entry name" value="S-adenosyl-L-methionine-dependent methyltransferases"/>
    <property type="match status" value="1"/>
</dbReference>
<name>A0A1L9Q4U9_ASPVE</name>
<feature type="domain" description="O-methyltransferase C-terminal" evidence="4">
    <location>
        <begin position="212"/>
        <end position="347"/>
    </location>
</feature>
<keyword evidence="6" id="KW-1185">Reference proteome</keyword>
<protein>
    <recommendedName>
        <fullName evidence="4">O-methyltransferase C-terminal domain-containing protein</fullName>
    </recommendedName>
</protein>
<reference evidence="6" key="1">
    <citation type="journal article" date="2017" name="Genome Biol.">
        <title>Comparative genomics reveals high biological diversity and specific adaptations in the industrially and medically important fungal genus Aspergillus.</title>
        <authorList>
            <person name="de Vries R.P."/>
            <person name="Riley R."/>
            <person name="Wiebenga A."/>
            <person name="Aguilar-Osorio G."/>
            <person name="Amillis S."/>
            <person name="Uchima C.A."/>
            <person name="Anderluh G."/>
            <person name="Asadollahi M."/>
            <person name="Askin M."/>
            <person name="Barry K."/>
            <person name="Battaglia E."/>
            <person name="Bayram O."/>
            <person name="Benocci T."/>
            <person name="Braus-Stromeyer S.A."/>
            <person name="Caldana C."/>
            <person name="Canovas D."/>
            <person name="Cerqueira G.C."/>
            <person name="Chen F."/>
            <person name="Chen W."/>
            <person name="Choi C."/>
            <person name="Clum A."/>
            <person name="Dos Santos R.A."/>
            <person name="Damasio A.R."/>
            <person name="Diallinas G."/>
            <person name="Emri T."/>
            <person name="Fekete E."/>
            <person name="Flipphi M."/>
            <person name="Freyberg S."/>
            <person name="Gallo A."/>
            <person name="Gournas C."/>
            <person name="Habgood R."/>
            <person name="Hainaut M."/>
            <person name="Harispe M.L."/>
            <person name="Henrissat B."/>
            <person name="Hilden K.S."/>
            <person name="Hope R."/>
            <person name="Hossain A."/>
            <person name="Karabika E."/>
            <person name="Karaffa L."/>
            <person name="Karanyi Z."/>
            <person name="Krasevec N."/>
            <person name="Kuo A."/>
            <person name="Kusch H."/>
            <person name="LaButti K."/>
            <person name="Lagendijk E.L."/>
            <person name="Lapidus A."/>
            <person name="Levasseur A."/>
            <person name="Lindquist E."/>
            <person name="Lipzen A."/>
            <person name="Logrieco A.F."/>
            <person name="MacCabe A."/>
            <person name="Maekelae M.R."/>
            <person name="Malavazi I."/>
            <person name="Melin P."/>
            <person name="Meyer V."/>
            <person name="Mielnichuk N."/>
            <person name="Miskei M."/>
            <person name="Molnar A.P."/>
            <person name="Mule G."/>
            <person name="Ngan C.Y."/>
            <person name="Orejas M."/>
            <person name="Orosz E."/>
            <person name="Ouedraogo J.P."/>
            <person name="Overkamp K.M."/>
            <person name="Park H.-S."/>
            <person name="Perrone G."/>
            <person name="Piumi F."/>
            <person name="Punt P.J."/>
            <person name="Ram A.F."/>
            <person name="Ramon A."/>
            <person name="Rauscher S."/>
            <person name="Record E."/>
            <person name="Riano-Pachon D.M."/>
            <person name="Robert V."/>
            <person name="Roehrig J."/>
            <person name="Ruller R."/>
            <person name="Salamov A."/>
            <person name="Salih N.S."/>
            <person name="Samson R.A."/>
            <person name="Sandor E."/>
            <person name="Sanguinetti M."/>
            <person name="Schuetze T."/>
            <person name="Sepcic K."/>
            <person name="Shelest E."/>
            <person name="Sherlock G."/>
            <person name="Sophianopoulou V."/>
            <person name="Squina F.M."/>
            <person name="Sun H."/>
            <person name="Susca A."/>
            <person name="Todd R.B."/>
            <person name="Tsang A."/>
            <person name="Unkles S.E."/>
            <person name="van de Wiele N."/>
            <person name="van Rossen-Uffink D."/>
            <person name="Oliveira J.V."/>
            <person name="Vesth T.C."/>
            <person name="Visser J."/>
            <person name="Yu J.-H."/>
            <person name="Zhou M."/>
            <person name="Andersen M.R."/>
            <person name="Archer D.B."/>
            <person name="Baker S.E."/>
            <person name="Benoit I."/>
            <person name="Brakhage A.A."/>
            <person name="Braus G.H."/>
            <person name="Fischer R."/>
            <person name="Frisvad J.C."/>
            <person name="Goldman G.H."/>
            <person name="Houbraken J."/>
            <person name="Oakley B."/>
            <person name="Pocsi I."/>
            <person name="Scazzocchio C."/>
            <person name="Seiboth B."/>
            <person name="vanKuyk P.A."/>
            <person name="Wortman J."/>
            <person name="Dyer P.S."/>
            <person name="Grigoriev I.V."/>
        </authorList>
    </citation>
    <scope>NUCLEOTIDE SEQUENCE [LARGE SCALE GENOMIC DNA]</scope>
    <source>
        <strain evidence="6">CBS 583.65</strain>
    </source>
</reference>
<evidence type="ECO:0000256" key="3">
    <source>
        <dbReference type="ARBA" id="ARBA00022691"/>
    </source>
</evidence>
<accession>A0A1L9Q4U9</accession>
<dbReference type="RefSeq" id="XP_040674567.1">
    <property type="nucleotide sequence ID" value="XM_040809423.1"/>
</dbReference>
<keyword evidence="3" id="KW-0949">S-adenosyl-L-methionine</keyword>
<dbReference type="PANTHER" id="PTHR43712">
    <property type="entry name" value="PUTATIVE (AFU_ORTHOLOGUE AFUA_4G14580)-RELATED"/>
    <property type="match status" value="1"/>
</dbReference>
<evidence type="ECO:0000313" key="5">
    <source>
        <dbReference type="EMBL" id="OJJ08805.1"/>
    </source>
</evidence>
<proteinExistence type="predicted"/>
<dbReference type="GO" id="GO:0032259">
    <property type="term" value="P:methylation"/>
    <property type="evidence" value="ECO:0007669"/>
    <property type="project" value="UniProtKB-KW"/>
</dbReference>
<dbReference type="GO" id="GO:0044550">
    <property type="term" value="P:secondary metabolite biosynthetic process"/>
    <property type="evidence" value="ECO:0007669"/>
    <property type="project" value="UniProtKB-ARBA"/>
</dbReference>
<dbReference type="GO" id="GO:0008171">
    <property type="term" value="F:O-methyltransferase activity"/>
    <property type="evidence" value="ECO:0007669"/>
    <property type="project" value="InterPro"/>
</dbReference>
<evidence type="ECO:0000256" key="1">
    <source>
        <dbReference type="ARBA" id="ARBA00022603"/>
    </source>
</evidence>
<keyword evidence="1" id="KW-0489">Methyltransferase</keyword>
<dbReference type="PROSITE" id="PS51683">
    <property type="entry name" value="SAM_OMT_II"/>
    <property type="match status" value="1"/>
</dbReference>
<dbReference type="Pfam" id="PF00891">
    <property type="entry name" value="Methyltransf_2"/>
    <property type="match status" value="1"/>
</dbReference>
<evidence type="ECO:0000256" key="2">
    <source>
        <dbReference type="ARBA" id="ARBA00022679"/>
    </source>
</evidence>
<dbReference type="InterPro" id="IPR016461">
    <property type="entry name" value="COMT-like"/>
</dbReference>
<organism evidence="5 6">
    <name type="scientific">Aspergillus versicolor CBS 583.65</name>
    <dbReference type="NCBI Taxonomy" id="1036611"/>
    <lineage>
        <taxon>Eukaryota</taxon>
        <taxon>Fungi</taxon>
        <taxon>Dikarya</taxon>
        <taxon>Ascomycota</taxon>
        <taxon>Pezizomycotina</taxon>
        <taxon>Eurotiomycetes</taxon>
        <taxon>Eurotiomycetidae</taxon>
        <taxon>Eurotiales</taxon>
        <taxon>Aspergillaceae</taxon>
        <taxon>Aspergillus</taxon>
        <taxon>Aspergillus subgen. Nidulantes</taxon>
    </lineage>
</organism>
<dbReference type="Gene3D" id="3.40.50.150">
    <property type="entry name" value="Vaccinia Virus protein VP39"/>
    <property type="match status" value="1"/>
</dbReference>
<dbReference type="Proteomes" id="UP000184073">
    <property type="component" value="Unassembled WGS sequence"/>
</dbReference>
<keyword evidence="2" id="KW-0808">Transferase</keyword>
<dbReference type="VEuPathDB" id="FungiDB:ASPVEDRAFT_204645"/>
<dbReference type="InterPro" id="IPR029063">
    <property type="entry name" value="SAM-dependent_MTases_sf"/>
</dbReference>
<evidence type="ECO:0000313" key="6">
    <source>
        <dbReference type="Proteomes" id="UP000184073"/>
    </source>
</evidence>
<dbReference type="EMBL" id="KV878141">
    <property type="protein sequence ID" value="OJJ08805.1"/>
    <property type="molecule type" value="Genomic_DNA"/>
</dbReference>
<dbReference type="InterPro" id="IPR001077">
    <property type="entry name" value="COMT_C"/>
</dbReference>
<gene>
    <name evidence="5" type="ORF">ASPVEDRAFT_204645</name>
</gene>
<dbReference type="OrthoDB" id="1535081at2759"/>